<proteinExistence type="predicted"/>
<evidence type="ECO:0000259" key="1">
    <source>
        <dbReference type="Pfam" id="PF20013"/>
    </source>
</evidence>
<sequence length="512" mass="54602">MSGSFNFASFSGRGARGGRGGWGVGTVVGDLGRDQVRDLVTYVPTSLGGGQSIPKFPSPEMRARFLRRTAVFSLSADASSWITMVSVHAGTDATGRGGNVYTLTNVMSTAIPPAPELVLYSPDIPAPFSIHEVDTAPVPREIVQPGPLQDGQIVEEFLDGEFRNPERLPLPFREVVPNPDGEFNRALVEAMAAVLNVPGATVVLSAPEDQAALWIAAVSPAVPEGFGFSTSEKASTLEEFPKSTSTMLVTSLKEKARLADMRMSGRVVLFATDEPIPDITGFLPARAPQQEPALQPVPSAEPFLQFPHEVLGEPTDLEEDPFNTAAVAAPTVGAVGMGGAVIPGETLPGANPFLNAEPAPEPDPIPGATPVPVRGGGDEANAHVGSLTPVEAANLEHFNARWWFDHLRAHPARALEIALLLPTHFGPNQRELALAACVVEWSISLPTAFEELVAPVLGGLDPHFRDKVRHLVHTHFEQHLHLDEAKLQHFYTLGATAEVTGPTHASNVEDER</sequence>
<gene>
    <name evidence="2" type="ORF">CFL01nite_20220</name>
</gene>
<dbReference type="EMBL" id="BJNB01000038">
    <property type="protein sequence ID" value="GEB98527.1"/>
    <property type="molecule type" value="Genomic_DNA"/>
</dbReference>
<accession>A0AB73B9U6</accession>
<evidence type="ECO:0000313" key="2">
    <source>
        <dbReference type="EMBL" id="GEB98527.1"/>
    </source>
</evidence>
<name>A0AB73B9U6_CORFL</name>
<reference evidence="2 3" key="1">
    <citation type="submission" date="2019-06" db="EMBL/GenBank/DDBJ databases">
        <title>Whole genome shotgun sequence of Corynebacterium flavescens NBRC 14136.</title>
        <authorList>
            <person name="Hosoyama A."/>
            <person name="Uohara A."/>
            <person name="Ohji S."/>
            <person name="Ichikawa N."/>
        </authorList>
    </citation>
    <scope>NUCLEOTIDE SEQUENCE [LARGE SCALE GENOMIC DNA]</scope>
    <source>
        <strain evidence="2 3">NBRC 14136</strain>
    </source>
</reference>
<dbReference type="GeneID" id="82879318"/>
<protein>
    <recommendedName>
        <fullName evidence="1">GTPase-associated protein 1 N-terminal domain-containing protein</fullName>
    </recommendedName>
</protein>
<evidence type="ECO:0000313" key="3">
    <source>
        <dbReference type="Proteomes" id="UP000315353"/>
    </source>
</evidence>
<dbReference type="RefSeq" id="WP_075728933.1">
    <property type="nucleotide sequence ID" value="NZ_BJNB01000038.1"/>
</dbReference>
<feature type="domain" description="GTPase-associated protein 1 N-terminal" evidence="1">
    <location>
        <begin position="12"/>
        <end position="132"/>
    </location>
</feature>
<dbReference type="AlphaFoldDB" id="A0AB73B9U6"/>
<dbReference type="InterPro" id="IPR045402">
    <property type="entry name" value="GAP1-N2"/>
</dbReference>
<dbReference type="Proteomes" id="UP000315353">
    <property type="component" value="Unassembled WGS sequence"/>
</dbReference>
<organism evidence="2 3">
    <name type="scientific">Corynebacterium flavescens</name>
    <dbReference type="NCBI Taxonomy" id="28028"/>
    <lineage>
        <taxon>Bacteria</taxon>
        <taxon>Bacillati</taxon>
        <taxon>Actinomycetota</taxon>
        <taxon>Actinomycetes</taxon>
        <taxon>Mycobacteriales</taxon>
        <taxon>Corynebacteriaceae</taxon>
        <taxon>Corynebacterium</taxon>
    </lineage>
</organism>
<dbReference type="Pfam" id="PF20013">
    <property type="entry name" value="GAP1-N2"/>
    <property type="match status" value="1"/>
</dbReference>
<comment type="caution">
    <text evidence="2">The sequence shown here is derived from an EMBL/GenBank/DDBJ whole genome shotgun (WGS) entry which is preliminary data.</text>
</comment>